<evidence type="ECO:0000313" key="3">
    <source>
        <dbReference type="EMBL" id="CAK8992134.1"/>
    </source>
</evidence>
<sequence>MVEFSPAYCGGTDASKLFEVRLQSEASIRDNNGRTKRLLPPTIPTLPLRRTSPRRVVKTYFVGVFQSSEPKKTRGTKKVIEGSEEQRDNTCEETAEIEHRIAYRAERASRYASDRAFPVLTSNDILPEWQGQSETPKGISKPTLVFLRRKKTVELDKVGDKKERTPWRPSAGRKAPEHPAYMSSAPGPQTARAPKRPVADRRKSLTTKELETHDKREAGRKRASELNERVLSNVRRNSTQSVSLAEFHDKIRKAGEASRAKDEPPEIEDETERGTGEGSEDVLNKLPPLNLSRVSF</sequence>
<evidence type="ECO:0000313" key="2">
    <source>
        <dbReference type="EMBL" id="CAK8991949.1"/>
    </source>
</evidence>
<feature type="region of interest" description="Disordered" evidence="1">
    <location>
        <begin position="156"/>
        <end position="296"/>
    </location>
</feature>
<organism evidence="2 4">
    <name type="scientific">Durusdinium trenchii</name>
    <dbReference type="NCBI Taxonomy" id="1381693"/>
    <lineage>
        <taxon>Eukaryota</taxon>
        <taxon>Sar</taxon>
        <taxon>Alveolata</taxon>
        <taxon>Dinophyceae</taxon>
        <taxon>Suessiales</taxon>
        <taxon>Symbiodiniaceae</taxon>
        <taxon>Durusdinium</taxon>
    </lineage>
</organism>
<comment type="caution">
    <text evidence="2">The sequence shown here is derived from an EMBL/GenBank/DDBJ whole genome shotgun (WGS) entry which is preliminary data.</text>
</comment>
<proteinExistence type="predicted"/>
<gene>
    <name evidence="2" type="ORF">SCF082_LOCUS2878</name>
    <name evidence="3" type="ORF">SCF082_LOCUS2963</name>
</gene>
<reference evidence="2 4" key="1">
    <citation type="submission" date="2024-02" db="EMBL/GenBank/DDBJ databases">
        <authorList>
            <person name="Chen Y."/>
            <person name="Shah S."/>
            <person name="Dougan E. K."/>
            <person name="Thang M."/>
            <person name="Chan C."/>
        </authorList>
    </citation>
    <scope>NUCLEOTIDE SEQUENCE [LARGE SCALE GENOMIC DNA]</scope>
</reference>
<evidence type="ECO:0000313" key="4">
    <source>
        <dbReference type="Proteomes" id="UP001642464"/>
    </source>
</evidence>
<accession>A0ABP0HNZ8</accession>
<name>A0ABP0HNZ8_9DINO</name>
<dbReference type="EMBL" id="CAXAMM010001436">
    <property type="protein sequence ID" value="CAK8991949.1"/>
    <property type="molecule type" value="Genomic_DNA"/>
</dbReference>
<feature type="compositionally biased region" description="Basic and acidic residues" evidence="1">
    <location>
        <begin position="246"/>
        <end position="264"/>
    </location>
</feature>
<evidence type="ECO:0000256" key="1">
    <source>
        <dbReference type="SAM" id="MobiDB-lite"/>
    </source>
</evidence>
<protein>
    <submittedName>
        <fullName evidence="2">Uncharacterized protein</fullName>
    </submittedName>
</protein>
<dbReference type="Proteomes" id="UP001642464">
    <property type="component" value="Unassembled WGS sequence"/>
</dbReference>
<feature type="compositionally biased region" description="Polar residues" evidence="1">
    <location>
        <begin position="234"/>
        <end position="243"/>
    </location>
</feature>
<dbReference type="EMBL" id="CAXAMM010001481">
    <property type="protein sequence ID" value="CAK8992134.1"/>
    <property type="molecule type" value="Genomic_DNA"/>
</dbReference>
<keyword evidence="4" id="KW-1185">Reference proteome</keyword>
<feature type="compositionally biased region" description="Basic and acidic residues" evidence="1">
    <location>
        <begin position="156"/>
        <end position="166"/>
    </location>
</feature>
<feature type="compositionally biased region" description="Basic and acidic residues" evidence="1">
    <location>
        <begin position="197"/>
        <end position="228"/>
    </location>
</feature>